<dbReference type="Proteomes" id="UP000231569">
    <property type="component" value="Unassembled WGS sequence"/>
</dbReference>
<organism evidence="4 5">
    <name type="scientific">Candidatus Roizmanbacteria bacterium CG10_big_fil_rev_8_21_14_0_10_45_7</name>
    <dbReference type="NCBI Taxonomy" id="1974854"/>
    <lineage>
        <taxon>Bacteria</taxon>
        <taxon>Candidatus Roizmaniibacteriota</taxon>
    </lineage>
</organism>
<keyword evidence="3" id="KW-0949">S-adenosyl-L-methionine</keyword>
<keyword evidence="2" id="KW-0808">Transferase</keyword>
<evidence type="ECO:0000313" key="5">
    <source>
        <dbReference type="Proteomes" id="UP000231569"/>
    </source>
</evidence>
<dbReference type="InterPro" id="IPR026170">
    <property type="entry name" value="FAM173A/B"/>
</dbReference>
<evidence type="ECO:0000313" key="4">
    <source>
        <dbReference type="EMBL" id="PJE63409.1"/>
    </source>
</evidence>
<dbReference type="InterPro" id="IPR029063">
    <property type="entry name" value="SAM-dependent_MTases_sf"/>
</dbReference>
<proteinExistence type="predicted"/>
<reference evidence="5" key="1">
    <citation type="submission" date="2017-09" db="EMBL/GenBank/DDBJ databases">
        <title>Depth-based differentiation of microbial function through sediment-hosted aquifers and enrichment of novel symbionts in the deep terrestrial subsurface.</title>
        <authorList>
            <person name="Probst A.J."/>
            <person name="Ladd B."/>
            <person name="Jarett J.K."/>
            <person name="Geller-Mcgrath D.E."/>
            <person name="Sieber C.M.K."/>
            <person name="Emerson J.B."/>
            <person name="Anantharaman K."/>
            <person name="Thomas B.C."/>
            <person name="Malmstrom R."/>
            <person name="Stieglmeier M."/>
            <person name="Klingl A."/>
            <person name="Woyke T."/>
            <person name="Ryan C.M."/>
            <person name="Banfield J.F."/>
        </authorList>
    </citation>
    <scope>NUCLEOTIDE SEQUENCE [LARGE SCALE GENOMIC DNA]</scope>
</reference>
<name>A0A2M8KU21_9BACT</name>
<evidence type="ECO:0000256" key="1">
    <source>
        <dbReference type="ARBA" id="ARBA00022603"/>
    </source>
</evidence>
<dbReference type="EMBL" id="PFEE01000072">
    <property type="protein sequence ID" value="PJE63409.1"/>
    <property type="molecule type" value="Genomic_DNA"/>
</dbReference>
<dbReference type="SUPFAM" id="SSF53335">
    <property type="entry name" value="S-adenosyl-L-methionine-dependent methyltransferases"/>
    <property type="match status" value="1"/>
</dbReference>
<dbReference type="AlphaFoldDB" id="A0A2M8KU21"/>
<evidence type="ECO:0008006" key="6">
    <source>
        <dbReference type="Google" id="ProtNLM"/>
    </source>
</evidence>
<sequence length="179" mass="20841">MGIVFIVFVLFLLVAYFFLSRTASPVPYFPSNQRDMERIVDYLELRNHHTIIDMGAGDGAVIFAAADWAQQKKLTLHLIAAEINPILLAVLYLRHLLHPYRAHISIMYADMFHYPFSKVVYTKTVTAFYYISPWLLKKAYSHIKHELPHAHIVSYFYPLPNKKPTKHTEGVHQLFAYFS</sequence>
<evidence type="ECO:0000256" key="2">
    <source>
        <dbReference type="ARBA" id="ARBA00022679"/>
    </source>
</evidence>
<dbReference type="GO" id="GO:0016279">
    <property type="term" value="F:protein-lysine N-methyltransferase activity"/>
    <property type="evidence" value="ECO:0007669"/>
    <property type="project" value="InterPro"/>
</dbReference>
<keyword evidence="1" id="KW-0489">Methyltransferase</keyword>
<dbReference type="GO" id="GO:0032259">
    <property type="term" value="P:methylation"/>
    <property type="evidence" value="ECO:0007669"/>
    <property type="project" value="UniProtKB-KW"/>
</dbReference>
<gene>
    <name evidence="4" type="ORF">COU89_03485</name>
</gene>
<dbReference type="PANTHER" id="PTHR13610">
    <property type="entry name" value="METHYLTRANSFERASE DOMAIN-CONTAINING PROTEIN"/>
    <property type="match status" value="1"/>
</dbReference>
<comment type="caution">
    <text evidence="4">The sequence shown here is derived from an EMBL/GenBank/DDBJ whole genome shotgun (WGS) entry which is preliminary data.</text>
</comment>
<dbReference type="Gene3D" id="3.40.50.150">
    <property type="entry name" value="Vaccinia Virus protein VP39"/>
    <property type="match status" value="1"/>
</dbReference>
<dbReference type="PANTHER" id="PTHR13610:SF11">
    <property type="entry name" value="METHYLTRANSFERASE DOMAIN-CONTAINING PROTEIN"/>
    <property type="match status" value="1"/>
</dbReference>
<accession>A0A2M8KU21</accession>
<protein>
    <recommendedName>
        <fullName evidence="6">DOT1 domain-containing protein</fullName>
    </recommendedName>
</protein>
<evidence type="ECO:0000256" key="3">
    <source>
        <dbReference type="ARBA" id="ARBA00022691"/>
    </source>
</evidence>